<dbReference type="EMBL" id="CAXAQS010001014">
    <property type="protein sequence ID" value="CAK9254349.1"/>
    <property type="molecule type" value="Genomic_DNA"/>
</dbReference>
<proteinExistence type="predicted"/>
<name>A0ABP0VIV2_9BRYO</name>
<organism evidence="4 5">
    <name type="scientific">Sphagnum jensenii</name>
    <dbReference type="NCBI Taxonomy" id="128206"/>
    <lineage>
        <taxon>Eukaryota</taxon>
        <taxon>Viridiplantae</taxon>
        <taxon>Streptophyta</taxon>
        <taxon>Embryophyta</taxon>
        <taxon>Bryophyta</taxon>
        <taxon>Sphagnophytina</taxon>
        <taxon>Sphagnopsida</taxon>
        <taxon>Sphagnales</taxon>
        <taxon>Sphagnaceae</taxon>
        <taxon>Sphagnum</taxon>
    </lineage>
</organism>
<keyword evidence="1" id="KW-0677">Repeat</keyword>
<dbReference type="Gene3D" id="1.25.40.20">
    <property type="entry name" value="Ankyrin repeat-containing domain"/>
    <property type="match status" value="1"/>
</dbReference>
<protein>
    <recommendedName>
        <fullName evidence="6">Ankyrin repeat domain-containing protein</fullName>
    </recommendedName>
</protein>
<evidence type="ECO:0008006" key="6">
    <source>
        <dbReference type="Google" id="ProtNLM"/>
    </source>
</evidence>
<dbReference type="InterPro" id="IPR002110">
    <property type="entry name" value="Ankyrin_rpt"/>
</dbReference>
<dbReference type="SUPFAM" id="SSF48403">
    <property type="entry name" value="Ankyrin repeat"/>
    <property type="match status" value="1"/>
</dbReference>
<keyword evidence="2 3" id="KW-0040">ANK repeat</keyword>
<evidence type="ECO:0000313" key="5">
    <source>
        <dbReference type="Proteomes" id="UP001497444"/>
    </source>
</evidence>
<dbReference type="PROSITE" id="PS50088">
    <property type="entry name" value="ANK_REPEAT"/>
    <property type="match status" value="3"/>
</dbReference>
<dbReference type="SMART" id="SM00248">
    <property type="entry name" value="ANK"/>
    <property type="match status" value="3"/>
</dbReference>
<dbReference type="PANTHER" id="PTHR24171">
    <property type="entry name" value="ANKYRIN REPEAT DOMAIN-CONTAINING PROTEIN 39-RELATED"/>
    <property type="match status" value="1"/>
</dbReference>
<dbReference type="Pfam" id="PF13637">
    <property type="entry name" value="Ank_4"/>
    <property type="match status" value="1"/>
</dbReference>
<dbReference type="Pfam" id="PF12796">
    <property type="entry name" value="Ank_2"/>
    <property type="match status" value="1"/>
</dbReference>
<evidence type="ECO:0000256" key="1">
    <source>
        <dbReference type="ARBA" id="ARBA00022737"/>
    </source>
</evidence>
<sequence>KFLIEQGANVNVKDNYGRTPLGEAAWPGHLNVVKWLIELGEDVNTKDNDGTAPLALAADFGKVNAAQILLEYGADINAQNTKSMTVLNWAMQNSHLEFAAVLLDHDNIHVSGLSDHQKYELIYIIEYHPDSAGLLIDKLFPGDQLELQIESYARQQ</sequence>
<dbReference type="PRINTS" id="PR01415">
    <property type="entry name" value="ANKYRIN"/>
</dbReference>
<evidence type="ECO:0000256" key="3">
    <source>
        <dbReference type="PROSITE-ProRule" id="PRU00023"/>
    </source>
</evidence>
<dbReference type="PANTHER" id="PTHR24171:SF9">
    <property type="entry name" value="ANKYRIN REPEAT DOMAIN-CONTAINING PROTEIN 39"/>
    <property type="match status" value="1"/>
</dbReference>
<dbReference type="PROSITE" id="PS50297">
    <property type="entry name" value="ANK_REP_REGION"/>
    <property type="match status" value="2"/>
</dbReference>
<comment type="caution">
    <text evidence="4">The sequence shown here is derived from an EMBL/GenBank/DDBJ whole genome shotgun (WGS) entry which is preliminary data.</text>
</comment>
<evidence type="ECO:0000313" key="4">
    <source>
        <dbReference type="EMBL" id="CAK9254349.1"/>
    </source>
</evidence>
<keyword evidence="5" id="KW-1185">Reference proteome</keyword>
<gene>
    <name evidence="4" type="ORF">CSSPJE1EN1_LOCUS29727</name>
</gene>
<feature type="repeat" description="ANK" evidence="3">
    <location>
        <begin position="16"/>
        <end position="48"/>
    </location>
</feature>
<dbReference type="Proteomes" id="UP001497444">
    <property type="component" value="Unassembled WGS sequence"/>
</dbReference>
<feature type="repeat" description="ANK" evidence="3">
    <location>
        <begin position="1"/>
        <end position="15"/>
    </location>
</feature>
<dbReference type="InterPro" id="IPR036770">
    <property type="entry name" value="Ankyrin_rpt-contain_sf"/>
</dbReference>
<evidence type="ECO:0000256" key="2">
    <source>
        <dbReference type="ARBA" id="ARBA00023043"/>
    </source>
</evidence>
<accession>A0ABP0VIV2</accession>
<feature type="non-terminal residue" evidence="4">
    <location>
        <position position="1"/>
    </location>
</feature>
<reference evidence="4" key="1">
    <citation type="submission" date="2024-02" db="EMBL/GenBank/DDBJ databases">
        <authorList>
            <consortium name="ELIXIR-Norway"/>
            <consortium name="Elixir Norway"/>
        </authorList>
    </citation>
    <scope>NUCLEOTIDE SEQUENCE</scope>
</reference>
<feature type="repeat" description="ANK" evidence="3">
    <location>
        <begin position="49"/>
        <end position="81"/>
    </location>
</feature>